<sequence length="350" mass="39680">MEKYHRLYLDAEERLDRLIERCRNDRQVDLKGYEEIELYRRYPSSTEGDDGCDKVWTSDDESNPSSGSESRESSAGSNRSRTKPISKHPPFNKDPRHRTRNRPDLLSPLQLNIPAYAKSSRDSGLSSGDPSPNMNTSTTSSPNTPTQPGYTEDVLASPDVASLVASRPHLLRSQSTTDTNNQLSRIQDRSRAATLSISNSRLREITDPIVQMLVQLHKIIYITQLPPTLSPNFERRKIDEYKRALFSRHSHAVSLKTELKKLMQGCHDVVDILTNPADILRRPLSSGLDRDPSGLCCSDREIKEMGITYEQLHNLIEKTLNSTGYYSVAYRQREKTPPFSPIAKHTSRLS</sequence>
<protein>
    <submittedName>
        <fullName evidence="2">Uncharacterized protein</fullName>
    </submittedName>
</protein>
<proteinExistence type="predicted"/>
<reference evidence="2 3" key="1">
    <citation type="journal article" date="2013" name="Nature">
        <title>Insights into bilaterian evolution from three spiralian genomes.</title>
        <authorList>
            <person name="Simakov O."/>
            <person name="Marletaz F."/>
            <person name="Cho S.J."/>
            <person name="Edsinger-Gonzales E."/>
            <person name="Havlak P."/>
            <person name="Hellsten U."/>
            <person name="Kuo D.H."/>
            <person name="Larsson T."/>
            <person name="Lv J."/>
            <person name="Arendt D."/>
            <person name="Savage R."/>
            <person name="Osoegawa K."/>
            <person name="de Jong P."/>
            <person name="Grimwood J."/>
            <person name="Chapman J.A."/>
            <person name="Shapiro H."/>
            <person name="Aerts A."/>
            <person name="Otillar R.P."/>
            <person name="Terry A.Y."/>
            <person name="Boore J.L."/>
            <person name="Grigoriev I.V."/>
            <person name="Lindberg D.R."/>
            <person name="Seaver E.C."/>
            <person name="Weisblat D.A."/>
            <person name="Putnam N.H."/>
            <person name="Rokhsar D.S."/>
        </authorList>
    </citation>
    <scope>NUCLEOTIDE SEQUENCE [LARGE SCALE GENOMIC DNA]</scope>
</reference>
<dbReference type="KEGG" id="lgi:LOTGIDRAFT_173537"/>
<dbReference type="CTD" id="20242419"/>
<evidence type="ECO:0000313" key="3">
    <source>
        <dbReference type="Proteomes" id="UP000030746"/>
    </source>
</evidence>
<dbReference type="Proteomes" id="UP000030746">
    <property type="component" value="Unassembled WGS sequence"/>
</dbReference>
<gene>
    <name evidence="2" type="ORF">LOTGIDRAFT_173537</name>
</gene>
<dbReference type="RefSeq" id="XP_009049537.1">
    <property type="nucleotide sequence ID" value="XM_009051289.1"/>
</dbReference>
<feature type="compositionally biased region" description="Low complexity" evidence="1">
    <location>
        <begin position="130"/>
        <end position="146"/>
    </location>
</feature>
<dbReference type="HOGENOM" id="CLU_792953_0_0_1"/>
<feature type="region of interest" description="Disordered" evidence="1">
    <location>
        <begin position="166"/>
        <end position="190"/>
    </location>
</feature>
<feature type="compositionally biased region" description="Polar residues" evidence="1">
    <location>
        <begin position="172"/>
        <end position="185"/>
    </location>
</feature>
<evidence type="ECO:0000313" key="2">
    <source>
        <dbReference type="EMBL" id="ESO99745.1"/>
    </source>
</evidence>
<dbReference type="EMBL" id="KB200919">
    <property type="protein sequence ID" value="ESO99745.1"/>
    <property type="molecule type" value="Genomic_DNA"/>
</dbReference>
<name>V4AXH1_LOTGI</name>
<feature type="compositionally biased region" description="Low complexity" evidence="1">
    <location>
        <begin position="63"/>
        <end position="79"/>
    </location>
</feature>
<feature type="region of interest" description="Disordered" evidence="1">
    <location>
        <begin position="40"/>
        <end position="153"/>
    </location>
</feature>
<evidence type="ECO:0000256" key="1">
    <source>
        <dbReference type="SAM" id="MobiDB-lite"/>
    </source>
</evidence>
<organism evidence="2 3">
    <name type="scientific">Lottia gigantea</name>
    <name type="common">Giant owl limpet</name>
    <dbReference type="NCBI Taxonomy" id="225164"/>
    <lineage>
        <taxon>Eukaryota</taxon>
        <taxon>Metazoa</taxon>
        <taxon>Spiralia</taxon>
        <taxon>Lophotrochozoa</taxon>
        <taxon>Mollusca</taxon>
        <taxon>Gastropoda</taxon>
        <taxon>Patellogastropoda</taxon>
        <taxon>Lottioidea</taxon>
        <taxon>Lottiidae</taxon>
        <taxon>Lottia</taxon>
    </lineage>
</organism>
<dbReference type="GeneID" id="20242419"/>
<dbReference type="OrthoDB" id="248923at2759"/>
<dbReference type="AlphaFoldDB" id="V4AXH1"/>
<keyword evidence="3" id="KW-1185">Reference proteome</keyword>
<accession>V4AXH1</accession>